<organism evidence="1">
    <name type="scientific">uncultured Solirubrobacteraceae bacterium</name>
    <dbReference type="NCBI Taxonomy" id="1162706"/>
    <lineage>
        <taxon>Bacteria</taxon>
        <taxon>Bacillati</taxon>
        <taxon>Actinomycetota</taxon>
        <taxon>Thermoleophilia</taxon>
        <taxon>Solirubrobacterales</taxon>
        <taxon>Solirubrobacteraceae</taxon>
        <taxon>environmental samples</taxon>
    </lineage>
</organism>
<dbReference type="InterPro" id="IPR039498">
    <property type="entry name" value="NTP_transf_5"/>
</dbReference>
<evidence type="ECO:0008006" key="2">
    <source>
        <dbReference type="Google" id="ProtNLM"/>
    </source>
</evidence>
<accession>A0A6J4SEN7</accession>
<name>A0A6J4SEN7_9ACTN</name>
<gene>
    <name evidence="1" type="ORF">AVDCRST_MAG85-1258</name>
</gene>
<sequence length="300" mass="32547">MLETLRVDAVIREVFDALRTQGMRPILLKGPVIAAWLYEQPGDRLYVDGDVMVAPAQLAESERVLRSLGFTPDHFGLTRDSREWRRGTAQIDLHTSITGIGVEPERAWKLLTADTSSAVVGGTTAVEALAEPARALHLALHVAQHASAVAKPREDLERALAMVPQETWEAAATLAEQLDAQPAFTTGLRRVDGGQAVLDRLRLRPVATPMIVLLEHGAPPGAMGLTQISSARVRDLPAEIARAIVPPAAYMRRVWPGHRPGAAGLAAAHVQRWLRLTLGLPVALSSWRAARRSAAEPHRP</sequence>
<dbReference type="Pfam" id="PF14907">
    <property type="entry name" value="NTP_transf_5"/>
    <property type="match status" value="1"/>
</dbReference>
<reference evidence="1" key="1">
    <citation type="submission" date="2020-02" db="EMBL/GenBank/DDBJ databases">
        <authorList>
            <person name="Meier V. D."/>
        </authorList>
    </citation>
    <scope>NUCLEOTIDE SEQUENCE</scope>
    <source>
        <strain evidence="1">AVDCRST_MAG85</strain>
    </source>
</reference>
<protein>
    <recommendedName>
        <fullName evidence="2">Nucleotidyltransferase family protein</fullName>
    </recommendedName>
</protein>
<dbReference type="EMBL" id="CADCVT010000137">
    <property type="protein sequence ID" value="CAA9491547.1"/>
    <property type="molecule type" value="Genomic_DNA"/>
</dbReference>
<evidence type="ECO:0000313" key="1">
    <source>
        <dbReference type="EMBL" id="CAA9491547.1"/>
    </source>
</evidence>
<dbReference type="AlphaFoldDB" id="A0A6J4SEN7"/>
<proteinExistence type="predicted"/>